<evidence type="ECO:0000313" key="1">
    <source>
        <dbReference type="EMBL" id="ORX63893.1"/>
    </source>
</evidence>
<reference evidence="1 2" key="1">
    <citation type="submission" date="2016-08" db="EMBL/GenBank/DDBJ databases">
        <title>A Parts List for Fungal Cellulosomes Revealed by Comparative Genomics.</title>
        <authorList>
            <consortium name="DOE Joint Genome Institute"/>
            <person name="Haitjema C.H."/>
            <person name="Gilmore S.P."/>
            <person name="Henske J.K."/>
            <person name="Solomon K.V."/>
            <person name="De Groot R."/>
            <person name="Kuo A."/>
            <person name="Mondo S.J."/>
            <person name="Salamov A.A."/>
            <person name="Labutti K."/>
            <person name="Zhao Z."/>
            <person name="Chiniquy J."/>
            <person name="Barry K."/>
            <person name="Brewer H.M."/>
            <person name="Purvine S.O."/>
            <person name="Wright A.T."/>
            <person name="Boxma B."/>
            <person name="Van Alen T."/>
            <person name="Hackstein J.H."/>
            <person name="Baker S.E."/>
            <person name="Grigoriev I.V."/>
            <person name="O'Malley M.A."/>
        </authorList>
    </citation>
    <scope>NUCLEOTIDE SEQUENCE [LARGE SCALE GENOMIC DNA]</scope>
    <source>
        <strain evidence="1 2">S4</strain>
    </source>
</reference>
<comment type="caution">
    <text evidence="1">The sequence shown here is derived from an EMBL/GenBank/DDBJ whole genome shotgun (WGS) entry which is preliminary data.</text>
</comment>
<dbReference type="AlphaFoldDB" id="A0A1Y1VRT2"/>
<reference evidence="1 2" key="2">
    <citation type="submission" date="2016-08" db="EMBL/GenBank/DDBJ databases">
        <title>Pervasive Adenine N6-methylation of Active Genes in Fungi.</title>
        <authorList>
            <consortium name="DOE Joint Genome Institute"/>
            <person name="Mondo S.J."/>
            <person name="Dannebaum R.O."/>
            <person name="Kuo R.C."/>
            <person name="Labutti K."/>
            <person name="Haridas S."/>
            <person name="Kuo A."/>
            <person name="Salamov A."/>
            <person name="Ahrendt S.R."/>
            <person name="Lipzen A."/>
            <person name="Sullivan W."/>
            <person name="Andreopoulos W.B."/>
            <person name="Clum A."/>
            <person name="Lindquist E."/>
            <person name="Daum C."/>
            <person name="Ramamoorthy G.K."/>
            <person name="Gryganskyi A."/>
            <person name="Culley D."/>
            <person name="Magnuson J.K."/>
            <person name="James T.Y."/>
            <person name="O'Malley M.A."/>
            <person name="Stajich J.E."/>
            <person name="Spatafora J.W."/>
            <person name="Visel A."/>
            <person name="Grigoriev I.V."/>
        </authorList>
    </citation>
    <scope>NUCLEOTIDE SEQUENCE [LARGE SCALE GENOMIC DNA]</scope>
    <source>
        <strain evidence="1 2">S4</strain>
    </source>
</reference>
<evidence type="ECO:0000313" key="2">
    <source>
        <dbReference type="Proteomes" id="UP000193944"/>
    </source>
</evidence>
<accession>A0A1Y1VRT2</accession>
<keyword evidence="2" id="KW-1185">Reference proteome</keyword>
<dbReference type="EMBL" id="MCFG01000575">
    <property type="protein sequence ID" value="ORX63893.1"/>
    <property type="molecule type" value="Genomic_DNA"/>
</dbReference>
<dbReference type="Proteomes" id="UP000193944">
    <property type="component" value="Unassembled WGS sequence"/>
</dbReference>
<proteinExistence type="predicted"/>
<sequence>MYKKKLDPIKLIKEMGKYNFNFDVSDNIIKNLNNELYEVLDKNEIEELHITTKLIVDSFIKVYNGKNTTIINFNFESCKQSCENSQKLLMSINENENTLFSFELIDKIIKTKKFLLLEISFCYTNSLIKDYLKVIASNEEESNNNNEDSSEDNILVKRGCDGNFPRSKFKKVSNMEVNYYKRNVNDILSRVDGCSAGIFSNDFYIPASTEFYAAVRALGNNGHKKDREWLEKQNNKKCLCSSTAKNVFIKKPFYLG</sequence>
<name>A0A1Y1VRT2_9FUNG</name>
<organism evidence="1 2">
    <name type="scientific">Anaeromyces robustus</name>
    <dbReference type="NCBI Taxonomy" id="1754192"/>
    <lineage>
        <taxon>Eukaryota</taxon>
        <taxon>Fungi</taxon>
        <taxon>Fungi incertae sedis</taxon>
        <taxon>Chytridiomycota</taxon>
        <taxon>Chytridiomycota incertae sedis</taxon>
        <taxon>Neocallimastigomycetes</taxon>
        <taxon>Neocallimastigales</taxon>
        <taxon>Neocallimastigaceae</taxon>
        <taxon>Anaeromyces</taxon>
    </lineage>
</organism>
<gene>
    <name evidence="1" type="ORF">BCR32DRAFT_287458</name>
</gene>
<protein>
    <submittedName>
        <fullName evidence="1">Uncharacterized protein</fullName>
    </submittedName>
</protein>